<dbReference type="AlphaFoldDB" id="N1MKY7"/>
<sequence length="198" mass="22692">MLPAEQLRPAIARRREQWKKYQRRLDPARLVFIDETWAKTNMAPLRGWAPVGERLHAKVPYGHWRTMTFLAALRYDRIDAPCVLDQPVNGQSFADYIEQFLVPTLSPGDIVIMDNLSSHKRPAIRKAIRGVGAKLLFLPPYSPDLNPIEQVFAKLKHLMRKAAERTHEATWRRIGSLLDAFSPAECRNYLLNSGYGST</sequence>
<dbReference type="Pfam" id="PF13358">
    <property type="entry name" value="DDE_3"/>
    <property type="match status" value="1"/>
</dbReference>
<dbReference type="PANTHER" id="PTHR46564">
    <property type="entry name" value="TRANSPOSASE"/>
    <property type="match status" value="1"/>
</dbReference>
<dbReference type="Proteomes" id="UP000013201">
    <property type="component" value="Unassembled WGS sequence"/>
</dbReference>
<protein>
    <submittedName>
        <fullName evidence="2">Mobile element protein</fullName>
    </submittedName>
</protein>
<dbReference type="Gene3D" id="3.30.420.10">
    <property type="entry name" value="Ribonuclease H-like superfamily/Ribonuclease H"/>
    <property type="match status" value="1"/>
</dbReference>
<reference evidence="2 3" key="1">
    <citation type="submission" date="2013-03" db="EMBL/GenBank/DDBJ databases">
        <authorList>
            <person name="Le V."/>
        </authorList>
    </citation>
    <scope>NUCLEOTIDE SEQUENCE [LARGE SCALE GENOMIC DNA]</scope>
    <source>
        <strain evidence="2 3">BiD32</strain>
    </source>
</reference>
<proteinExistence type="predicted"/>
<comment type="caution">
    <text evidence="2">The sequence shown here is derived from an EMBL/GenBank/DDBJ whole genome shotgun (WGS) entry which is preliminary data.</text>
</comment>
<accession>N1MKY7</accession>
<dbReference type="GO" id="GO:0003676">
    <property type="term" value="F:nucleic acid binding"/>
    <property type="evidence" value="ECO:0007669"/>
    <property type="project" value="InterPro"/>
</dbReference>
<evidence type="ECO:0000259" key="1">
    <source>
        <dbReference type="Pfam" id="PF13358"/>
    </source>
</evidence>
<reference evidence="3" key="2">
    <citation type="submission" date="2013-04" db="EMBL/GenBank/DDBJ databases">
        <title>Bisphenol A degrading Sphingobium sp. strain BiD32.</title>
        <authorList>
            <person name="Nielsen J.L."/>
            <person name="Zhou N.A."/>
            <person name="Kjeldal H."/>
        </authorList>
    </citation>
    <scope>NUCLEOTIDE SEQUENCE [LARGE SCALE GENOMIC DNA]</scope>
    <source>
        <strain evidence="3">BiD32</strain>
    </source>
</reference>
<dbReference type="PANTHER" id="PTHR46564:SF1">
    <property type="entry name" value="TRANSPOSASE"/>
    <property type="match status" value="1"/>
</dbReference>
<organism evidence="2 3">
    <name type="scientific">Sphingobium indicum BiD32</name>
    <dbReference type="NCBI Taxonomy" id="1301087"/>
    <lineage>
        <taxon>Bacteria</taxon>
        <taxon>Pseudomonadati</taxon>
        <taxon>Pseudomonadota</taxon>
        <taxon>Alphaproteobacteria</taxon>
        <taxon>Sphingomonadales</taxon>
        <taxon>Sphingomonadaceae</taxon>
        <taxon>Sphingobium</taxon>
    </lineage>
</organism>
<keyword evidence="3" id="KW-1185">Reference proteome</keyword>
<dbReference type="InterPro" id="IPR036397">
    <property type="entry name" value="RNaseH_sf"/>
</dbReference>
<dbReference type="NCBIfam" id="NF033545">
    <property type="entry name" value="transpos_IS630"/>
    <property type="match status" value="1"/>
</dbReference>
<evidence type="ECO:0000313" key="3">
    <source>
        <dbReference type="Proteomes" id="UP000013201"/>
    </source>
</evidence>
<feature type="domain" description="Tc1-like transposase DDE" evidence="1">
    <location>
        <begin position="29"/>
        <end position="161"/>
    </location>
</feature>
<dbReference type="EMBL" id="CAVK010000027">
    <property type="protein sequence ID" value="CCW16257.1"/>
    <property type="molecule type" value="Genomic_DNA"/>
</dbReference>
<gene>
    <name evidence="2" type="ORF">EBBID32_5900</name>
</gene>
<name>N1MKY7_9SPHN</name>
<dbReference type="InterPro" id="IPR038717">
    <property type="entry name" value="Tc1-like_DDE_dom"/>
</dbReference>
<evidence type="ECO:0000313" key="2">
    <source>
        <dbReference type="EMBL" id="CCW16257.1"/>
    </source>
</evidence>
<dbReference type="InterPro" id="IPR047655">
    <property type="entry name" value="Transpos_IS630-like"/>
</dbReference>